<dbReference type="InterPro" id="IPR029063">
    <property type="entry name" value="SAM-dependent_MTases_sf"/>
</dbReference>
<proteinExistence type="predicted"/>
<dbReference type="EMBL" id="JADQTO010000011">
    <property type="protein sequence ID" value="MBG0564401.1"/>
    <property type="molecule type" value="Genomic_DNA"/>
</dbReference>
<protein>
    <submittedName>
        <fullName evidence="2">Methyltransferase domain-containing protein</fullName>
    </submittedName>
</protein>
<gene>
    <name evidence="2" type="ORF">I4J89_23405</name>
</gene>
<feature type="domain" description="Methyltransferase type 11" evidence="1">
    <location>
        <begin position="47"/>
        <end position="143"/>
    </location>
</feature>
<dbReference type="Gene3D" id="3.40.50.150">
    <property type="entry name" value="Vaccinia Virus protein VP39"/>
    <property type="match status" value="1"/>
</dbReference>
<accession>A0A931CD74</accession>
<dbReference type="AlphaFoldDB" id="A0A931CD74"/>
<dbReference type="RefSeq" id="WP_196416188.1">
    <property type="nucleotide sequence ID" value="NZ_JADQTO010000011.1"/>
</dbReference>
<dbReference type="GO" id="GO:0032259">
    <property type="term" value="P:methylation"/>
    <property type="evidence" value="ECO:0007669"/>
    <property type="project" value="UniProtKB-KW"/>
</dbReference>
<dbReference type="Pfam" id="PF08241">
    <property type="entry name" value="Methyltransf_11"/>
    <property type="match status" value="1"/>
</dbReference>
<evidence type="ECO:0000259" key="1">
    <source>
        <dbReference type="Pfam" id="PF08241"/>
    </source>
</evidence>
<sequence length="256" mass="27665">MSHRDLIRREFARQAGTFEDARLNTAFTSHLNRLIDFAGPAPDDVCLDVACGTGLVARALAARTRHVTALDLTPEMLATGKAGADAAGVLNVVFQEGDATRLPFLDASFSLVVSRFSLHQVSEPERVTAEMVRVCRPGGRVVIADLVRNPDVAGDPDRIERLRDPSHGTMQTVAAIEAMLGSVTASESFDVERPLQVWLEQSRTPADVAARIEAELRDELAGGTPTGMRPLLVEGALWFTQTWAHLTASTSPRTSP</sequence>
<evidence type="ECO:0000313" key="3">
    <source>
        <dbReference type="Proteomes" id="UP000598146"/>
    </source>
</evidence>
<dbReference type="CDD" id="cd02440">
    <property type="entry name" value="AdoMet_MTases"/>
    <property type="match status" value="1"/>
</dbReference>
<evidence type="ECO:0000313" key="2">
    <source>
        <dbReference type="EMBL" id="MBG0564401.1"/>
    </source>
</evidence>
<reference evidence="2" key="1">
    <citation type="submission" date="2020-11" db="EMBL/GenBank/DDBJ databases">
        <title>Isolation and identification of active actinomycetes.</title>
        <authorList>
            <person name="Sun X."/>
        </authorList>
    </citation>
    <scope>NUCLEOTIDE SEQUENCE</scope>
    <source>
        <strain evidence="2">NEAU-A11</strain>
    </source>
</reference>
<keyword evidence="3" id="KW-1185">Reference proteome</keyword>
<dbReference type="Proteomes" id="UP000598146">
    <property type="component" value="Unassembled WGS sequence"/>
</dbReference>
<dbReference type="InterPro" id="IPR013216">
    <property type="entry name" value="Methyltransf_11"/>
</dbReference>
<name>A0A931CD74_9ACTN</name>
<keyword evidence="2" id="KW-0489">Methyltransferase</keyword>
<dbReference type="SUPFAM" id="SSF53335">
    <property type="entry name" value="S-adenosyl-L-methionine-dependent methyltransferases"/>
    <property type="match status" value="1"/>
</dbReference>
<comment type="caution">
    <text evidence="2">The sequence shown here is derived from an EMBL/GenBank/DDBJ whole genome shotgun (WGS) entry which is preliminary data.</text>
</comment>
<keyword evidence="2" id="KW-0808">Transferase</keyword>
<dbReference type="PANTHER" id="PTHR43591">
    <property type="entry name" value="METHYLTRANSFERASE"/>
    <property type="match status" value="1"/>
</dbReference>
<dbReference type="GO" id="GO:0008757">
    <property type="term" value="F:S-adenosylmethionine-dependent methyltransferase activity"/>
    <property type="evidence" value="ECO:0007669"/>
    <property type="project" value="InterPro"/>
</dbReference>
<organism evidence="2 3">
    <name type="scientific">Actinoplanes aureus</name>
    <dbReference type="NCBI Taxonomy" id="2792083"/>
    <lineage>
        <taxon>Bacteria</taxon>
        <taxon>Bacillati</taxon>
        <taxon>Actinomycetota</taxon>
        <taxon>Actinomycetes</taxon>
        <taxon>Micromonosporales</taxon>
        <taxon>Micromonosporaceae</taxon>
        <taxon>Actinoplanes</taxon>
    </lineage>
</organism>